<dbReference type="AlphaFoldDB" id="A0A1X7TI93"/>
<sequence length="107" mass="12278">MLLRRDTMSMIDRATSSNPILQQLFQYITSHNPPYPIDVFYICPYCKNSIVKKNQMPACCVLNGLQTDHLPQELPNLDQLSVQLIQRAKAYETVVRLGTYTAKVPTY</sequence>
<accession>A0A1X7TI93</accession>
<organism evidence="1">
    <name type="scientific">Amphimedon queenslandica</name>
    <name type="common">Sponge</name>
    <dbReference type="NCBI Taxonomy" id="400682"/>
    <lineage>
        <taxon>Eukaryota</taxon>
        <taxon>Metazoa</taxon>
        <taxon>Porifera</taxon>
        <taxon>Demospongiae</taxon>
        <taxon>Heteroscleromorpha</taxon>
        <taxon>Haplosclerida</taxon>
        <taxon>Niphatidae</taxon>
        <taxon>Amphimedon</taxon>
    </lineage>
</organism>
<proteinExistence type="predicted"/>
<dbReference type="InParanoid" id="A0A1X7TI93"/>
<reference evidence="1" key="1">
    <citation type="submission" date="2017-05" db="UniProtKB">
        <authorList>
            <consortium name="EnsemblMetazoa"/>
        </authorList>
    </citation>
    <scope>IDENTIFICATION</scope>
</reference>
<dbReference type="OrthoDB" id="416437at2759"/>
<evidence type="ECO:0000313" key="1">
    <source>
        <dbReference type="EnsemblMetazoa" id="Aqu2.1.14508_001"/>
    </source>
</evidence>
<protein>
    <submittedName>
        <fullName evidence="1">Uncharacterized protein</fullName>
    </submittedName>
</protein>
<dbReference type="EnsemblMetazoa" id="Aqu2.1.14508_001">
    <property type="protein sequence ID" value="Aqu2.1.14508_001"/>
    <property type="gene ID" value="Aqu2.1.14508"/>
</dbReference>
<name>A0A1X7TI93_AMPQE</name>